<gene>
    <name evidence="2" type="ORF">EMO89_02360</name>
</gene>
<organism evidence="2 3">
    <name type="scientific">Bifidobacterium tissieri</name>
    <dbReference type="NCBI Taxonomy" id="1630162"/>
    <lineage>
        <taxon>Bacteria</taxon>
        <taxon>Bacillati</taxon>
        <taxon>Actinomycetota</taxon>
        <taxon>Actinomycetes</taxon>
        <taxon>Bifidobacteriales</taxon>
        <taxon>Bifidobacteriaceae</taxon>
        <taxon>Bifidobacterium</taxon>
    </lineage>
</organism>
<reference evidence="2 3" key="1">
    <citation type="journal article" date="2019" name="Syst. Appl. Microbiol.">
        <title>Characterization of Bifidobacterium species in feaces of the Egyptian fruit bat: Description of B. vespertilionis sp. nov. and B. rousetti sp. nov.</title>
        <authorList>
            <person name="Modesto M."/>
            <person name="Satti M."/>
            <person name="Watanabe K."/>
            <person name="Puglisi E."/>
            <person name="Morelli L."/>
            <person name="Huang C.-H."/>
            <person name="Liou J.-S."/>
            <person name="Miyashita M."/>
            <person name="Tamura T."/>
            <person name="Saito S."/>
            <person name="Mori K."/>
            <person name="Huang L."/>
            <person name="Sciavilla P."/>
            <person name="Sandri C."/>
            <person name="Spiezio C."/>
            <person name="Vitali F."/>
            <person name="Cavalieri D."/>
            <person name="Perpetuini G."/>
            <person name="Tofalo R."/>
            <person name="Bonetti A."/>
            <person name="Arita M."/>
            <person name="Mattarelli P."/>
        </authorList>
    </citation>
    <scope>NUCLEOTIDE SEQUENCE [LARGE SCALE GENOMIC DNA]</scope>
    <source>
        <strain evidence="2 3">RST7</strain>
    </source>
</reference>
<comment type="caution">
    <text evidence="2">The sequence shown here is derived from an EMBL/GenBank/DDBJ whole genome shotgun (WGS) entry which is preliminary data.</text>
</comment>
<dbReference type="AlphaFoldDB" id="A0A5M9ZM39"/>
<dbReference type="Gene3D" id="1.10.260.40">
    <property type="entry name" value="lambda repressor-like DNA-binding domains"/>
    <property type="match status" value="1"/>
</dbReference>
<name>A0A5M9ZM39_9BIFI</name>
<accession>A0A5M9ZM39</accession>
<protein>
    <submittedName>
        <fullName evidence="2">XRE family transcriptional regulator</fullName>
    </submittedName>
</protein>
<evidence type="ECO:0000313" key="2">
    <source>
        <dbReference type="EMBL" id="KAA8831587.1"/>
    </source>
</evidence>
<dbReference type="SUPFAM" id="SSF47413">
    <property type="entry name" value="lambda repressor-like DNA-binding domains"/>
    <property type="match status" value="1"/>
</dbReference>
<dbReference type="Pfam" id="PF13443">
    <property type="entry name" value="HTH_26"/>
    <property type="match status" value="1"/>
</dbReference>
<dbReference type="EMBL" id="RZUI01000002">
    <property type="protein sequence ID" value="KAA8831587.1"/>
    <property type="molecule type" value="Genomic_DNA"/>
</dbReference>
<evidence type="ECO:0000313" key="3">
    <source>
        <dbReference type="Proteomes" id="UP000412028"/>
    </source>
</evidence>
<dbReference type="GO" id="GO:0003677">
    <property type="term" value="F:DNA binding"/>
    <property type="evidence" value="ECO:0007669"/>
    <property type="project" value="InterPro"/>
</dbReference>
<dbReference type="OrthoDB" id="4322426at2"/>
<evidence type="ECO:0000259" key="1">
    <source>
        <dbReference type="PROSITE" id="PS50943"/>
    </source>
</evidence>
<proteinExistence type="predicted"/>
<dbReference type="PROSITE" id="PS50943">
    <property type="entry name" value="HTH_CROC1"/>
    <property type="match status" value="1"/>
</dbReference>
<feature type="domain" description="HTH cro/C1-type" evidence="1">
    <location>
        <begin position="11"/>
        <end position="66"/>
    </location>
</feature>
<dbReference type="InterPro" id="IPR001387">
    <property type="entry name" value="Cro/C1-type_HTH"/>
</dbReference>
<dbReference type="RefSeq" id="WP_150380760.1">
    <property type="nucleotide sequence ID" value="NZ_RZUI01000002.1"/>
</dbReference>
<dbReference type="InterPro" id="IPR010982">
    <property type="entry name" value="Lambda_DNA-bd_dom_sf"/>
</dbReference>
<dbReference type="CDD" id="cd00093">
    <property type="entry name" value="HTH_XRE"/>
    <property type="match status" value="1"/>
</dbReference>
<sequence length="91" mass="9903">MDSNRCISQAIRVRLVRLGKTQNDLADQVGIDQTQFSGYMNGKVGWRLSTLDDLLAPLKWKDLAELANAAEVEREAAEAIATSKVGTVQAA</sequence>
<dbReference type="Proteomes" id="UP000412028">
    <property type="component" value="Unassembled WGS sequence"/>
</dbReference>